<dbReference type="GO" id="GO:0010482">
    <property type="term" value="P:regulation of epidermal cell division"/>
    <property type="evidence" value="ECO:0000318"/>
    <property type="project" value="GO_Central"/>
</dbReference>
<evidence type="ECO:0000313" key="3">
    <source>
        <dbReference type="Proteomes" id="UP000002280"/>
    </source>
</evidence>
<dbReference type="GO" id="GO:0045606">
    <property type="term" value="P:positive regulation of epidermal cell differentiation"/>
    <property type="evidence" value="ECO:0007669"/>
    <property type="project" value="Ensembl"/>
</dbReference>
<dbReference type="GO" id="GO:0043616">
    <property type="term" value="P:keratinocyte proliferation"/>
    <property type="evidence" value="ECO:0007669"/>
    <property type="project" value="Ensembl"/>
</dbReference>
<dbReference type="OMA" id="WSKEHNG"/>
<proteinExistence type="predicted"/>
<dbReference type="Ensembl" id="ENSMODT00000018361.3">
    <property type="protein sequence ID" value="ENSMODP00000018029.1"/>
    <property type="gene ID" value="ENSMODG00000014422.3"/>
</dbReference>
<dbReference type="Proteomes" id="UP000002280">
    <property type="component" value="Chromosome 4"/>
</dbReference>
<dbReference type="GO" id="GO:0031252">
    <property type="term" value="C:cell leading edge"/>
    <property type="evidence" value="ECO:0007669"/>
    <property type="project" value="Ensembl"/>
</dbReference>
<reference evidence="2" key="3">
    <citation type="submission" date="2025-09" db="UniProtKB">
        <authorList>
            <consortium name="Ensembl"/>
        </authorList>
    </citation>
    <scope>IDENTIFICATION</scope>
</reference>
<feature type="region of interest" description="Disordered" evidence="1">
    <location>
        <begin position="142"/>
        <end position="175"/>
    </location>
</feature>
<feature type="compositionally biased region" description="Pro residues" evidence="1">
    <location>
        <begin position="153"/>
        <end position="162"/>
    </location>
</feature>
<evidence type="ECO:0000313" key="2">
    <source>
        <dbReference type="Ensembl" id="ENSMODP00000018029.1"/>
    </source>
</evidence>
<dbReference type="GO" id="GO:0016331">
    <property type="term" value="P:morphogenesis of embryonic epithelium"/>
    <property type="evidence" value="ECO:0007669"/>
    <property type="project" value="Ensembl"/>
</dbReference>
<dbReference type="GO" id="GO:0050821">
    <property type="term" value="P:protein stabilization"/>
    <property type="evidence" value="ECO:0007669"/>
    <property type="project" value="Ensembl"/>
</dbReference>
<dbReference type="GeneTree" id="ENSGT00390000016565"/>
<dbReference type="InterPro" id="IPR028003">
    <property type="entry name" value="KDF1"/>
</dbReference>
<protein>
    <submittedName>
        <fullName evidence="2">Keratinocyte differentiation factor 1</fullName>
    </submittedName>
</protein>
<dbReference type="Bgee" id="ENSMODG00000014422">
    <property type="expression patterns" value="Expressed in placenta and 14 other cell types or tissues"/>
</dbReference>
<name>F7BH40_MONDO</name>
<organism evidence="2 3">
    <name type="scientific">Monodelphis domestica</name>
    <name type="common">Gray short-tailed opossum</name>
    <dbReference type="NCBI Taxonomy" id="13616"/>
    <lineage>
        <taxon>Eukaryota</taxon>
        <taxon>Metazoa</taxon>
        <taxon>Chordata</taxon>
        <taxon>Craniata</taxon>
        <taxon>Vertebrata</taxon>
        <taxon>Euteleostomi</taxon>
        <taxon>Mammalia</taxon>
        <taxon>Metatheria</taxon>
        <taxon>Didelphimorphia</taxon>
        <taxon>Didelphidae</taxon>
        <taxon>Monodelphis</taxon>
    </lineage>
</organism>
<dbReference type="Pfam" id="PF15551">
    <property type="entry name" value="DUF4656"/>
    <property type="match status" value="1"/>
</dbReference>
<evidence type="ECO:0000256" key="1">
    <source>
        <dbReference type="SAM" id="MobiDB-lite"/>
    </source>
</evidence>
<dbReference type="KEGG" id="mdo:100016828"/>
<dbReference type="GO" id="GO:0048589">
    <property type="term" value="P:developmental growth"/>
    <property type="evidence" value="ECO:0007669"/>
    <property type="project" value="Ensembl"/>
</dbReference>
<feature type="compositionally biased region" description="Polar residues" evidence="1">
    <location>
        <begin position="394"/>
        <end position="406"/>
    </location>
</feature>
<dbReference type="GO" id="GO:0060887">
    <property type="term" value="P:limb epidermis development"/>
    <property type="evidence" value="ECO:0007669"/>
    <property type="project" value="Ensembl"/>
</dbReference>
<dbReference type="GO" id="GO:0061436">
    <property type="term" value="P:establishment of skin barrier"/>
    <property type="evidence" value="ECO:0007669"/>
    <property type="project" value="Ensembl"/>
</dbReference>
<dbReference type="GO" id="GO:0030054">
    <property type="term" value="C:cell junction"/>
    <property type="evidence" value="ECO:0000318"/>
    <property type="project" value="GO_Central"/>
</dbReference>
<dbReference type="GO" id="GO:0072089">
    <property type="term" value="P:stem cell proliferation"/>
    <property type="evidence" value="ECO:0007669"/>
    <property type="project" value="Ensembl"/>
</dbReference>
<dbReference type="GO" id="GO:0016579">
    <property type="term" value="P:protein deubiquitination"/>
    <property type="evidence" value="ECO:0007669"/>
    <property type="project" value="Ensembl"/>
</dbReference>
<feature type="region of interest" description="Disordered" evidence="1">
    <location>
        <begin position="45"/>
        <end position="75"/>
    </location>
</feature>
<dbReference type="AlphaFoldDB" id="F7BH40"/>
<keyword evidence="3" id="KW-1185">Reference proteome</keyword>
<dbReference type="HOGENOM" id="CLU_058054_2_0_1"/>
<reference evidence="2" key="2">
    <citation type="submission" date="2025-08" db="UniProtKB">
        <authorList>
            <consortium name="Ensembl"/>
        </authorList>
    </citation>
    <scope>IDENTIFICATION</scope>
</reference>
<feature type="region of interest" description="Disordered" evidence="1">
    <location>
        <begin position="1"/>
        <end position="30"/>
    </location>
</feature>
<feature type="region of interest" description="Disordered" evidence="1">
    <location>
        <begin position="383"/>
        <end position="410"/>
    </location>
</feature>
<dbReference type="GO" id="GO:2000647">
    <property type="term" value="P:negative regulation of stem cell proliferation"/>
    <property type="evidence" value="ECO:0007669"/>
    <property type="project" value="Ensembl"/>
</dbReference>
<reference evidence="2 3" key="1">
    <citation type="journal article" date="2007" name="Nature">
        <title>Genome of the marsupial Monodelphis domestica reveals innovation in non-coding sequences.</title>
        <authorList>
            <person name="Mikkelsen T.S."/>
            <person name="Wakefield M.J."/>
            <person name="Aken B."/>
            <person name="Amemiya C.T."/>
            <person name="Chang J.L."/>
            <person name="Duke S."/>
            <person name="Garber M."/>
            <person name="Gentles A.J."/>
            <person name="Goodstadt L."/>
            <person name="Heger A."/>
            <person name="Jurka J."/>
            <person name="Kamal M."/>
            <person name="Mauceli E."/>
            <person name="Searle S.M."/>
            <person name="Sharpe T."/>
            <person name="Baker M.L."/>
            <person name="Batzer M.A."/>
            <person name="Benos P.V."/>
            <person name="Belov K."/>
            <person name="Clamp M."/>
            <person name="Cook A."/>
            <person name="Cuff J."/>
            <person name="Das R."/>
            <person name="Davidow L."/>
            <person name="Deakin J.E."/>
            <person name="Fazzari M.J."/>
            <person name="Glass J.L."/>
            <person name="Grabherr M."/>
            <person name="Greally J.M."/>
            <person name="Gu W."/>
            <person name="Hore T.A."/>
            <person name="Huttley G.A."/>
            <person name="Kleber M."/>
            <person name="Jirtle R.L."/>
            <person name="Koina E."/>
            <person name="Lee J.T."/>
            <person name="Mahony S."/>
            <person name="Marra M.A."/>
            <person name="Miller R.D."/>
            <person name="Nicholls R.D."/>
            <person name="Oda M."/>
            <person name="Papenfuss A.T."/>
            <person name="Parra Z.E."/>
            <person name="Pollock D.D."/>
            <person name="Ray D.A."/>
            <person name="Schein J.E."/>
            <person name="Speed T.P."/>
            <person name="Thompson K."/>
            <person name="VandeBerg J.L."/>
            <person name="Wade C.M."/>
            <person name="Walker J.A."/>
            <person name="Waters P.D."/>
            <person name="Webber C."/>
            <person name="Weidman J.R."/>
            <person name="Xie X."/>
            <person name="Zody M.C."/>
            <person name="Baldwin J."/>
            <person name="Abdouelleil A."/>
            <person name="Abdulkadir J."/>
            <person name="Abebe A."/>
            <person name="Abera B."/>
            <person name="Abreu J."/>
            <person name="Acer S.C."/>
            <person name="Aftuck L."/>
            <person name="Alexander A."/>
            <person name="An P."/>
            <person name="Anderson E."/>
            <person name="Anderson S."/>
            <person name="Arachi H."/>
            <person name="Azer M."/>
            <person name="Bachantsang P."/>
            <person name="Barry A."/>
            <person name="Bayul T."/>
            <person name="Berlin A."/>
            <person name="Bessette D."/>
            <person name="Bloom T."/>
            <person name="Bloom T."/>
            <person name="Boguslavskiy L."/>
            <person name="Bonnet C."/>
            <person name="Boukhgalter B."/>
            <person name="Bourzgui I."/>
            <person name="Brown A."/>
            <person name="Cahill P."/>
            <person name="Channer S."/>
            <person name="Cheshatsang Y."/>
            <person name="Chuda L."/>
            <person name="Citroen M."/>
            <person name="Collymore A."/>
            <person name="Cooke P."/>
            <person name="Costello M."/>
            <person name="D'Aco K."/>
            <person name="Daza R."/>
            <person name="De Haan G."/>
            <person name="DeGray S."/>
            <person name="DeMaso C."/>
            <person name="Dhargay N."/>
            <person name="Dooley K."/>
            <person name="Dooley E."/>
            <person name="Doricent M."/>
            <person name="Dorje P."/>
            <person name="Dorjee K."/>
            <person name="Dupes A."/>
            <person name="Elong R."/>
            <person name="Falk J."/>
            <person name="Farina A."/>
            <person name="Faro S."/>
            <person name="Ferguson D."/>
            <person name="Fisher S."/>
            <person name="Foley C.D."/>
            <person name="Franke A."/>
            <person name="Friedrich D."/>
            <person name="Gadbois L."/>
            <person name="Gearin G."/>
            <person name="Gearin C.R."/>
            <person name="Giannoukos G."/>
            <person name="Goode T."/>
            <person name="Graham J."/>
            <person name="Grandbois E."/>
            <person name="Grewal S."/>
            <person name="Gyaltsen K."/>
            <person name="Hafez N."/>
            <person name="Hagos B."/>
            <person name="Hall J."/>
            <person name="Henson C."/>
            <person name="Hollinger A."/>
            <person name="Honan T."/>
            <person name="Huard M.D."/>
            <person name="Hughes L."/>
            <person name="Hurhula B."/>
            <person name="Husby M.E."/>
            <person name="Kamat A."/>
            <person name="Kanga B."/>
            <person name="Kashin S."/>
            <person name="Khazanovich D."/>
            <person name="Kisner P."/>
            <person name="Lance K."/>
            <person name="Lara M."/>
            <person name="Lee W."/>
            <person name="Lennon N."/>
            <person name="Letendre F."/>
            <person name="LeVine R."/>
            <person name="Lipovsky A."/>
            <person name="Liu X."/>
            <person name="Liu J."/>
            <person name="Liu S."/>
            <person name="Lokyitsang T."/>
            <person name="Lokyitsang Y."/>
            <person name="Lubonja R."/>
            <person name="Lui A."/>
            <person name="MacDonald P."/>
            <person name="Magnisalis V."/>
            <person name="Maru K."/>
            <person name="Matthews C."/>
            <person name="McCusker W."/>
            <person name="McDonough S."/>
            <person name="Mehta T."/>
            <person name="Meldrim J."/>
            <person name="Meneus L."/>
            <person name="Mihai O."/>
            <person name="Mihalev A."/>
            <person name="Mihova T."/>
            <person name="Mittelman R."/>
            <person name="Mlenga V."/>
            <person name="Montmayeur A."/>
            <person name="Mulrain L."/>
            <person name="Navidi A."/>
            <person name="Naylor J."/>
            <person name="Negash T."/>
            <person name="Nguyen T."/>
            <person name="Nguyen N."/>
            <person name="Nicol R."/>
            <person name="Norbu C."/>
            <person name="Norbu N."/>
            <person name="Novod N."/>
            <person name="O'Neill B."/>
            <person name="Osman S."/>
            <person name="Markiewicz E."/>
            <person name="Oyono O.L."/>
            <person name="Patti C."/>
            <person name="Phunkhang P."/>
            <person name="Pierre F."/>
            <person name="Priest M."/>
            <person name="Raghuraman S."/>
            <person name="Rege F."/>
            <person name="Reyes R."/>
            <person name="Rise C."/>
            <person name="Rogov P."/>
            <person name="Ross K."/>
            <person name="Ryan E."/>
            <person name="Settipalli S."/>
            <person name="Shea T."/>
            <person name="Sherpa N."/>
            <person name="Shi L."/>
            <person name="Shih D."/>
            <person name="Sparrow T."/>
            <person name="Spaulding J."/>
            <person name="Stalker J."/>
            <person name="Stange-Thomann N."/>
            <person name="Stavropoulos S."/>
            <person name="Stone C."/>
            <person name="Strader C."/>
            <person name="Tesfaye S."/>
            <person name="Thomson T."/>
            <person name="Thoulutsang Y."/>
            <person name="Thoulutsang D."/>
            <person name="Topham K."/>
            <person name="Topping I."/>
            <person name="Tsamla T."/>
            <person name="Vassiliev H."/>
            <person name="Vo A."/>
            <person name="Wangchuk T."/>
            <person name="Wangdi T."/>
            <person name="Weiand M."/>
            <person name="Wilkinson J."/>
            <person name="Wilson A."/>
            <person name="Yadav S."/>
            <person name="Young G."/>
            <person name="Yu Q."/>
            <person name="Zembek L."/>
            <person name="Zhong D."/>
            <person name="Zimmer A."/>
            <person name="Zwirko Z."/>
            <person name="Jaffe D.B."/>
            <person name="Alvarez P."/>
            <person name="Brockman W."/>
            <person name="Butler J."/>
            <person name="Chin C."/>
            <person name="Gnerre S."/>
            <person name="MacCallum I."/>
            <person name="Graves J.A."/>
            <person name="Ponting C.P."/>
            <person name="Breen M."/>
            <person name="Samollow P.B."/>
            <person name="Lander E.S."/>
            <person name="Lindblad-Toh K."/>
        </authorList>
    </citation>
    <scope>NUCLEOTIDE SEQUENCE [LARGE SCALE GENOMIC DNA]</scope>
</reference>
<dbReference type="GO" id="GO:0003334">
    <property type="term" value="P:keratinocyte development"/>
    <property type="evidence" value="ECO:0007669"/>
    <property type="project" value="Ensembl"/>
</dbReference>
<sequence length="415" mass="45317">MPGRRSGHPRPLSCPPRPGQAAPWERPPGVPPQEVCLEVYNAATPHVKPSHRGGQPATPRWVRRPNPKDPGARESESITFISGSAEAPPDATACCLPRPWVWNLCKAVFCFRRCRACYQRCGGCVRSCEACLPSLGPPESFPEEGWSKEHNGGPPPNSPAVAPPSRRVGERLKPTTGSSFSYPDVKLKGIPVYRYRGGLAPSSDADSCYKEPPAEPPLRYSLPGTLGGSPRSSEEYYSFHESDLDLPELSGGSMSSREIDVLIFKKLTELFSMHQIDELAKCTSDTVFLEKTNKISDLISSITQDYHLDEQDAECRLVRGIIRISTRKSRSRPAPGTCESRLSRGPAPDSGTDTMLASVLSQEDMNVQISQETTSDAIARRLRPYGTSGYPPSHDSSFQGTETDSSGAPLLQVYC</sequence>
<dbReference type="GO" id="GO:0005938">
    <property type="term" value="C:cell cortex"/>
    <property type="evidence" value="ECO:0007669"/>
    <property type="project" value="Ensembl"/>
</dbReference>
<feature type="region of interest" description="Disordered" evidence="1">
    <location>
        <begin position="328"/>
        <end position="352"/>
    </location>
</feature>
<dbReference type="STRING" id="13616.ENSMODP00000018029"/>
<dbReference type="GO" id="GO:0010839">
    <property type="term" value="P:negative regulation of keratinocyte proliferation"/>
    <property type="evidence" value="ECO:0007669"/>
    <property type="project" value="Ensembl"/>
</dbReference>
<accession>F7BH40</accession>
<dbReference type="PANTHER" id="PTHR35085:SF1">
    <property type="entry name" value="KERATINOCYTE DIFFERENTIATION FACTOR 1"/>
    <property type="match status" value="1"/>
</dbReference>
<dbReference type="FunCoup" id="F7BH40">
    <property type="interactions" value="82"/>
</dbReference>
<feature type="compositionally biased region" description="Basic and acidic residues" evidence="1">
    <location>
        <begin position="66"/>
        <end position="75"/>
    </location>
</feature>
<dbReference type="InParanoid" id="F7BH40"/>
<dbReference type="eggNOG" id="ENOG502QQ0M">
    <property type="taxonomic scope" value="Eukaryota"/>
</dbReference>
<dbReference type="PANTHER" id="PTHR35085">
    <property type="entry name" value="KERATINOCYTE DIFFERENTIATION FACTOR 1"/>
    <property type="match status" value="1"/>
</dbReference>
<gene>
    <name evidence="2" type="primary">KDF1</name>
</gene>